<accession>A0A917RWI1</accession>
<keyword evidence="3" id="KW-1185">Reference proteome</keyword>
<reference evidence="2" key="2">
    <citation type="submission" date="2020-09" db="EMBL/GenBank/DDBJ databases">
        <authorList>
            <person name="Sun Q."/>
            <person name="Ohkuma M."/>
        </authorList>
    </citation>
    <scope>NUCLEOTIDE SEQUENCE</scope>
    <source>
        <strain evidence="2">JCM 15325</strain>
    </source>
</reference>
<dbReference type="EMBL" id="BMOK01000001">
    <property type="protein sequence ID" value="GGL40465.1"/>
    <property type="molecule type" value="Genomic_DNA"/>
</dbReference>
<evidence type="ECO:0000313" key="3">
    <source>
        <dbReference type="Proteomes" id="UP000654670"/>
    </source>
</evidence>
<comment type="caution">
    <text evidence="2">The sequence shown here is derived from an EMBL/GenBank/DDBJ whole genome shotgun (WGS) entry which is preliminary data.</text>
</comment>
<evidence type="ECO:0000256" key="1">
    <source>
        <dbReference type="SAM" id="MobiDB-lite"/>
    </source>
</evidence>
<proteinExistence type="predicted"/>
<organism evidence="2 3">
    <name type="scientific">Sporolactobacillus putidus</name>
    <dbReference type="NCBI Taxonomy" id="492735"/>
    <lineage>
        <taxon>Bacteria</taxon>
        <taxon>Bacillati</taxon>
        <taxon>Bacillota</taxon>
        <taxon>Bacilli</taxon>
        <taxon>Bacillales</taxon>
        <taxon>Sporolactobacillaceae</taxon>
        <taxon>Sporolactobacillus</taxon>
    </lineage>
</organism>
<gene>
    <name evidence="2" type="ORF">GCM10007968_00500</name>
</gene>
<protein>
    <submittedName>
        <fullName evidence="2">Uncharacterized protein</fullName>
    </submittedName>
</protein>
<sequence>MKRTMIEMLIIFSILMLCTLYGAVTVRDTQTINTQSTNVQTTNAQNAAVPGSSPSSGTQNAAPQGTVGQSASNISQRSGSAAAKNTGDAFSNKVSRLFLWGVGQVAGIVKGMIQGFG</sequence>
<dbReference type="Proteomes" id="UP000654670">
    <property type="component" value="Unassembled WGS sequence"/>
</dbReference>
<feature type="region of interest" description="Disordered" evidence="1">
    <location>
        <begin position="37"/>
        <end position="86"/>
    </location>
</feature>
<dbReference type="AlphaFoldDB" id="A0A917RWI1"/>
<feature type="compositionally biased region" description="Polar residues" evidence="1">
    <location>
        <begin position="37"/>
        <end position="79"/>
    </location>
</feature>
<reference evidence="2" key="1">
    <citation type="journal article" date="2014" name="Int. J. Syst. Evol. Microbiol.">
        <title>Complete genome sequence of Corynebacterium casei LMG S-19264T (=DSM 44701T), isolated from a smear-ripened cheese.</title>
        <authorList>
            <consortium name="US DOE Joint Genome Institute (JGI-PGF)"/>
            <person name="Walter F."/>
            <person name="Albersmeier A."/>
            <person name="Kalinowski J."/>
            <person name="Ruckert C."/>
        </authorList>
    </citation>
    <scope>NUCLEOTIDE SEQUENCE</scope>
    <source>
        <strain evidence="2">JCM 15325</strain>
    </source>
</reference>
<evidence type="ECO:0000313" key="2">
    <source>
        <dbReference type="EMBL" id="GGL40465.1"/>
    </source>
</evidence>
<dbReference type="RefSeq" id="WP_188800634.1">
    <property type="nucleotide sequence ID" value="NZ_BMOK01000001.1"/>
</dbReference>
<name>A0A917RWI1_9BACL</name>